<dbReference type="RefSeq" id="WP_048141546.1">
    <property type="nucleotide sequence ID" value="NZ_BBCW01000017.1"/>
</dbReference>
<dbReference type="GeneID" id="24832575"/>
<dbReference type="Pfam" id="PF06848">
    <property type="entry name" value="Disaggr_repeat"/>
    <property type="match status" value="2"/>
</dbReference>
<dbReference type="PANTHER" id="PTHR22990:SF15">
    <property type="entry name" value="F-BOX ONLY PROTEIN 10"/>
    <property type="match status" value="1"/>
</dbReference>
<dbReference type="GO" id="GO:0005509">
    <property type="term" value="F:calcium ion binding"/>
    <property type="evidence" value="ECO:0007669"/>
    <property type="project" value="InterPro"/>
</dbReference>
<dbReference type="Gene3D" id="2.160.20.10">
    <property type="entry name" value="Single-stranded right-handed beta-helix, Pectin lyase-like"/>
    <property type="match status" value="1"/>
</dbReference>
<dbReference type="NCBIfam" id="NF033679">
    <property type="entry name" value="DNRLRE_dom"/>
    <property type="match status" value="2"/>
</dbReference>
<dbReference type="InterPro" id="IPR011050">
    <property type="entry name" value="Pectin_lyase_fold/virulence"/>
</dbReference>
<dbReference type="STRING" id="1434110.MSHOH_3243"/>
<dbReference type="Proteomes" id="UP000033101">
    <property type="component" value="Chromosome"/>
</dbReference>
<reference evidence="3 4" key="1">
    <citation type="submission" date="2014-07" db="EMBL/GenBank/DDBJ databases">
        <title>Methanogenic archaea and the global carbon cycle.</title>
        <authorList>
            <person name="Henriksen J.R."/>
            <person name="Luke J."/>
            <person name="Reinhart S."/>
            <person name="Benedict M.N."/>
            <person name="Youngblut N.D."/>
            <person name="Metcalf M.E."/>
            <person name="Whitaker R.J."/>
            <person name="Metcalf W.W."/>
        </authorList>
    </citation>
    <scope>NUCLEOTIDE SEQUENCE [LARGE SCALE GENOMIC DNA]</scope>
    <source>
        <strain evidence="3 4">HB-1</strain>
    </source>
</reference>
<dbReference type="SMART" id="SM00710">
    <property type="entry name" value="PbH1"/>
    <property type="match status" value="9"/>
</dbReference>
<protein>
    <recommendedName>
        <fullName evidence="2">Dystroglycan-type cadherin-like domain-containing protein</fullName>
    </recommendedName>
</protein>
<dbReference type="HOGENOM" id="CLU_012607_0_0_2"/>
<dbReference type="SUPFAM" id="SSF49313">
    <property type="entry name" value="Cadherin-like"/>
    <property type="match status" value="1"/>
</dbReference>
<dbReference type="AlphaFoldDB" id="A0A0E3SFA0"/>
<dbReference type="OrthoDB" id="105642at2157"/>
<feature type="domain" description="Dystroglycan-type cadherin-like" evidence="2">
    <location>
        <begin position="497"/>
        <end position="587"/>
    </location>
</feature>
<dbReference type="InterPro" id="IPR013783">
    <property type="entry name" value="Ig-like_fold"/>
</dbReference>
<evidence type="ECO:0000259" key="2">
    <source>
        <dbReference type="SMART" id="SM00736"/>
    </source>
</evidence>
<dbReference type="InterPro" id="IPR010671">
    <property type="entry name" value="Disaggr-rel_dom"/>
</dbReference>
<dbReference type="InterPro" id="IPR015919">
    <property type="entry name" value="Cadherin-like_sf"/>
</dbReference>
<dbReference type="PANTHER" id="PTHR22990">
    <property type="entry name" value="F-BOX ONLY PROTEIN"/>
    <property type="match status" value="1"/>
</dbReference>
<evidence type="ECO:0000256" key="1">
    <source>
        <dbReference type="ARBA" id="ARBA00022737"/>
    </source>
</evidence>
<sequence>MLNRKVTIFFLAICLILATIPATSASKAPVVYVAGDGSGDYNCDGKDDHIQINQALKFVAENSAYTTVHLKGPFTYVIDDSLLIGSNTILEGDSNAVVKLTSNAGWARYNGLIEPLSSGVHDITIQGFEIDGNSGSQSVSTGASYYTIMLLDGCYNITVRNMYIHEGTNDGIRVLNSAYTEGRGNINVYNNKIYRCCHNGVYLTKVSNANIYNNTIISRTNDGITITDSNHISIHDNVIDPGTPTGGCGIQIQRTTNSPYMNDIEISYNKISNTNMVGILVHGYNSYTVPTAARDVYVHHNIITKCGKHVNMGSYWGGGIGVEGFHNTLIENNVIDGCYHDGILMKDIYQTSPSYTYNTVIRNNIIINCNTGSADSSAGYGIRIASTKYTATLQYNDVWNNAKGSYSGLSAGSTDIHLDPLFASSTDYHLKSKAGRWNGNSWVTDAVSSPCIDAGFPTSDYSKEPENNGDRINIGAFGNTNYASKSGSGTTTTNHAPKMNSVPAATVEIGKSLSFTVTASDEDGDSLTYSASSLPTGAKFDGNSRLFSWTPSSGQEGTYSVTFEVSDGKLKDSVTTRITAVKSESTMSLNEMHDNRLREASPETVLPSNPYIDVGSLSDVGRYRDVMWFNVSEYAGSEISSATLSLYWYYPEGTSRSQDTIIEIYRPASTWNPNYVSWNKKNNGVAWTNAGGDWYDKNGVSQGSTPYATFTIKGSTLPDNKYYQLNVTDLVKEYTSGKYANTGFFIKARSENNNYIAFYSSEAESENQKPKLNITKKASSVTVPANIVNVTLNSVNDNRLREASPDTVLPSHSYIDVGSINSVGRYRDVMWFNLSEHAGSEISNATLSLFWYYPEGTSRPEDTVIEVYRPASAWNPSYVSWNKKNNGVAWTNAGGDWYDKNGVSQGSTPYATFTIKGSTLPDNKYYELDITDLVKEYTSGKYENTGFLIKARSESNNYIAFYSSEVENENQRPVLNMKLKQ</sequence>
<evidence type="ECO:0000313" key="4">
    <source>
        <dbReference type="Proteomes" id="UP000033101"/>
    </source>
</evidence>
<dbReference type="InterPro" id="IPR013687">
    <property type="entry name" value="Disaggr-rel"/>
</dbReference>
<dbReference type="Pfam" id="PF08480">
    <property type="entry name" value="Disaggr_assoc"/>
    <property type="match status" value="1"/>
</dbReference>
<keyword evidence="1" id="KW-0677">Repeat</keyword>
<dbReference type="InterPro" id="IPR006626">
    <property type="entry name" value="PbH1"/>
</dbReference>
<dbReference type="Pfam" id="PF05345">
    <property type="entry name" value="He_PIG"/>
    <property type="match status" value="1"/>
</dbReference>
<name>A0A0E3SFA0_9EURY</name>
<dbReference type="InterPro" id="IPR006644">
    <property type="entry name" value="Cadg"/>
</dbReference>
<evidence type="ECO:0000313" key="3">
    <source>
        <dbReference type="EMBL" id="AKB79726.1"/>
    </source>
</evidence>
<dbReference type="InterPro" id="IPR012334">
    <property type="entry name" value="Pectin_lyas_fold"/>
</dbReference>
<dbReference type="EMBL" id="CP009516">
    <property type="protein sequence ID" value="AKB79726.1"/>
    <property type="molecule type" value="Genomic_DNA"/>
</dbReference>
<dbReference type="KEGG" id="mhor:MSHOH_3243"/>
<dbReference type="GO" id="GO:0016020">
    <property type="term" value="C:membrane"/>
    <property type="evidence" value="ECO:0007669"/>
    <property type="project" value="InterPro"/>
</dbReference>
<dbReference type="InterPro" id="IPR051550">
    <property type="entry name" value="SCF-Subunits/Alg-Epimerases"/>
</dbReference>
<dbReference type="PATRIC" id="fig|1434110.4.peg.4172"/>
<dbReference type="SUPFAM" id="SSF51126">
    <property type="entry name" value="Pectin lyase-like"/>
    <property type="match status" value="1"/>
</dbReference>
<dbReference type="SMART" id="SM00736">
    <property type="entry name" value="CADG"/>
    <property type="match status" value="1"/>
</dbReference>
<gene>
    <name evidence="3" type="ORF">MSHOH_3243</name>
</gene>
<organism evidence="3 4">
    <name type="scientific">Methanosarcina horonobensis HB-1 = JCM 15518</name>
    <dbReference type="NCBI Taxonomy" id="1434110"/>
    <lineage>
        <taxon>Archaea</taxon>
        <taxon>Methanobacteriati</taxon>
        <taxon>Methanobacteriota</taxon>
        <taxon>Stenosarchaea group</taxon>
        <taxon>Methanomicrobia</taxon>
        <taxon>Methanosarcinales</taxon>
        <taxon>Methanosarcinaceae</taxon>
        <taxon>Methanosarcina</taxon>
    </lineage>
</organism>
<proteinExistence type="predicted"/>
<accession>A0A0E3SFA0</accession>
<keyword evidence="4" id="KW-1185">Reference proteome</keyword>
<dbReference type="Gene3D" id="2.60.40.10">
    <property type="entry name" value="Immunoglobulins"/>
    <property type="match status" value="1"/>
</dbReference>